<name>A0A7K9VQU9_ANSSE</name>
<dbReference type="Pfam" id="PF00622">
    <property type="entry name" value="SPRY"/>
    <property type="match status" value="1"/>
</dbReference>
<evidence type="ECO:0000313" key="3">
    <source>
        <dbReference type="Proteomes" id="UP000567872"/>
    </source>
</evidence>
<dbReference type="OrthoDB" id="9049620at2759"/>
<evidence type="ECO:0000259" key="1">
    <source>
        <dbReference type="PROSITE" id="PS50188"/>
    </source>
</evidence>
<dbReference type="InterPro" id="IPR043136">
    <property type="entry name" value="B30.2/SPRY_sf"/>
</dbReference>
<dbReference type="InterPro" id="IPR013320">
    <property type="entry name" value="ConA-like_dom_sf"/>
</dbReference>
<dbReference type="PANTHER" id="PTHR24103">
    <property type="entry name" value="E3 UBIQUITIN-PROTEIN LIGASE TRIM"/>
    <property type="match status" value="1"/>
</dbReference>
<reference evidence="2 3" key="1">
    <citation type="submission" date="2019-09" db="EMBL/GenBank/DDBJ databases">
        <title>Bird 10,000 Genomes (B10K) Project - Family phase.</title>
        <authorList>
            <person name="Zhang G."/>
        </authorList>
    </citation>
    <scope>NUCLEOTIDE SEQUENCE [LARGE SCALE GENOMIC DNA]</scope>
    <source>
        <strain evidence="2">B10K-DU-001-57</strain>
        <tissue evidence="2">Muscle</tissue>
    </source>
</reference>
<proteinExistence type="predicted"/>
<dbReference type="InterPro" id="IPR001870">
    <property type="entry name" value="B30.2/SPRY"/>
</dbReference>
<organism evidence="2 3">
    <name type="scientific">Anseranas semipalmata</name>
    <name type="common">Magpie goose</name>
    <name type="synonym">Anas semipalmata</name>
    <dbReference type="NCBI Taxonomy" id="8851"/>
    <lineage>
        <taxon>Eukaryota</taxon>
        <taxon>Metazoa</taxon>
        <taxon>Chordata</taxon>
        <taxon>Craniata</taxon>
        <taxon>Vertebrata</taxon>
        <taxon>Euteleostomi</taxon>
        <taxon>Archelosauria</taxon>
        <taxon>Archosauria</taxon>
        <taxon>Dinosauria</taxon>
        <taxon>Saurischia</taxon>
        <taxon>Theropoda</taxon>
        <taxon>Coelurosauria</taxon>
        <taxon>Aves</taxon>
        <taxon>Neognathae</taxon>
        <taxon>Galloanserae</taxon>
        <taxon>Anseriformes</taxon>
        <taxon>Anseranatidae</taxon>
        <taxon>Anseranas</taxon>
    </lineage>
</organism>
<accession>A0A7K9VQU9</accession>
<feature type="domain" description="B30.2/SPRY" evidence="1">
    <location>
        <begin position="1"/>
        <end position="80"/>
    </location>
</feature>
<dbReference type="InterPro" id="IPR003877">
    <property type="entry name" value="SPRY_dom"/>
</dbReference>
<dbReference type="PROSITE" id="PS50188">
    <property type="entry name" value="B302_SPRY"/>
    <property type="match status" value="1"/>
</dbReference>
<sequence length="80" mass="8828">KLSRCAVGVARASVKKREYLDMCPEEGIWAVRYNEGQIVSLTSPPTRLSLSPVPTRICVCLDCTRGQVTFINALNGVEIF</sequence>
<dbReference type="Gene3D" id="2.60.120.920">
    <property type="match status" value="1"/>
</dbReference>
<dbReference type="AlphaFoldDB" id="A0A7K9VQU9"/>
<dbReference type="Proteomes" id="UP000567872">
    <property type="component" value="Unassembled WGS sequence"/>
</dbReference>
<keyword evidence="3" id="KW-1185">Reference proteome</keyword>
<evidence type="ECO:0000313" key="2">
    <source>
        <dbReference type="EMBL" id="NXI75050.1"/>
    </source>
</evidence>
<dbReference type="InterPro" id="IPR050143">
    <property type="entry name" value="TRIM/RBCC"/>
</dbReference>
<feature type="non-terminal residue" evidence="2">
    <location>
        <position position="1"/>
    </location>
</feature>
<dbReference type="SUPFAM" id="SSF49899">
    <property type="entry name" value="Concanavalin A-like lectins/glucanases"/>
    <property type="match status" value="1"/>
</dbReference>
<comment type="caution">
    <text evidence="2">The sequence shown here is derived from an EMBL/GenBank/DDBJ whole genome shotgun (WGS) entry which is preliminary data.</text>
</comment>
<gene>
    <name evidence="2" type="primary">Trim10_2</name>
    <name evidence="2" type="ORF">ANSSEM_R15514</name>
</gene>
<feature type="non-terminal residue" evidence="2">
    <location>
        <position position="80"/>
    </location>
</feature>
<dbReference type="EMBL" id="VXAA01007582">
    <property type="protein sequence ID" value="NXI75050.1"/>
    <property type="molecule type" value="Genomic_DNA"/>
</dbReference>
<protein>
    <submittedName>
        <fullName evidence="2">TRI10 protein</fullName>
    </submittedName>
</protein>